<comment type="caution">
    <text evidence="4">The sequence shown here is derived from an EMBL/GenBank/DDBJ whole genome shotgun (WGS) entry which is preliminary data.</text>
</comment>
<feature type="domain" description="Response regulatory" evidence="3">
    <location>
        <begin position="5"/>
        <end position="119"/>
    </location>
</feature>
<dbReference type="CDD" id="cd00156">
    <property type="entry name" value="REC"/>
    <property type="match status" value="1"/>
</dbReference>
<feature type="modified residue" description="4-aspartylphosphate" evidence="2">
    <location>
        <position position="54"/>
    </location>
</feature>
<reference evidence="4" key="1">
    <citation type="submission" date="2015-05" db="EMBL/GenBank/DDBJ databases">
        <title>Permanent draft genome of Rhodopirellula islandicus K833.</title>
        <authorList>
            <person name="Kizina J."/>
            <person name="Richter M."/>
            <person name="Glockner F.O."/>
            <person name="Harder J."/>
        </authorList>
    </citation>
    <scope>NUCLEOTIDE SEQUENCE [LARGE SCALE GENOMIC DNA]</scope>
    <source>
        <strain evidence="4">K833</strain>
    </source>
</reference>
<dbReference type="Pfam" id="PF00072">
    <property type="entry name" value="Response_reg"/>
    <property type="match status" value="1"/>
</dbReference>
<dbReference type="AlphaFoldDB" id="A0A0J1BFS7"/>
<dbReference type="SUPFAM" id="SSF52172">
    <property type="entry name" value="CheY-like"/>
    <property type="match status" value="1"/>
</dbReference>
<dbReference type="SMART" id="SM00448">
    <property type="entry name" value="REC"/>
    <property type="match status" value="1"/>
</dbReference>
<sequence length="133" mass="14453">MQESTVLVVEDDDAIRYGIELRLRAMGYAVHSASDGKDAIEKAERILPSLICMDVRMPLVDGITALQWLKSHPILRDTPVIILSACPTDQSAAMSAGARYFLAKPFASEMFEAAVKQVLNPKSKSQLEGACTG</sequence>
<evidence type="ECO:0000313" key="5">
    <source>
        <dbReference type="Proteomes" id="UP000036367"/>
    </source>
</evidence>
<dbReference type="PATRIC" id="fig|595434.4.peg.2485"/>
<dbReference type="Gene3D" id="3.40.50.2300">
    <property type="match status" value="1"/>
</dbReference>
<evidence type="ECO:0000313" key="4">
    <source>
        <dbReference type="EMBL" id="KLU05402.1"/>
    </source>
</evidence>
<dbReference type="PROSITE" id="PS50110">
    <property type="entry name" value="RESPONSE_REGULATORY"/>
    <property type="match status" value="1"/>
</dbReference>
<evidence type="ECO:0000256" key="2">
    <source>
        <dbReference type="PROSITE-ProRule" id="PRU00169"/>
    </source>
</evidence>
<dbReference type="PANTHER" id="PTHR44591">
    <property type="entry name" value="STRESS RESPONSE REGULATOR PROTEIN 1"/>
    <property type="match status" value="1"/>
</dbReference>
<accession>A0A0J1BFS7</accession>
<organism evidence="4 5">
    <name type="scientific">Rhodopirellula islandica</name>
    <dbReference type="NCBI Taxonomy" id="595434"/>
    <lineage>
        <taxon>Bacteria</taxon>
        <taxon>Pseudomonadati</taxon>
        <taxon>Planctomycetota</taxon>
        <taxon>Planctomycetia</taxon>
        <taxon>Pirellulales</taxon>
        <taxon>Pirellulaceae</taxon>
        <taxon>Rhodopirellula</taxon>
    </lineage>
</organism>
<gene>
    <name evidence="4" type="ORF">RISK_002609</name>
</gene>
<keyword evidence="5" id="KW-1185">Reference proteome</keyword>
<dbReference type="InterPro" id="IPR050595">
    <property type="entry name" value="Bact_response_regulator"/>
</dbReference>
<proteinExistence type="predicted"/>
<evidence type="ECO:0000256" key="1">
    <source>
        <dbReference type="ARBA" id="ARBA00022553"/>
    </source>
</evidence>
<dbReference type="PANTHER" id="PTHR44591:SF23">
    <property type="entry name" value="CHEY SUBFAMILY"/>
    <property type="match status" value="1"/>
</dbReference>
<dbReference type="GO" id="GO:0000160">
    <property type="term" value="P:phosphorelay signal transduction system"/>
    <property type="evidence" value="ECO:0007669"/>
    <property type="project" value="InterPro"/>
</dbReference>
<dbReference type="InterPro" id="IPR011006">
    <property type="entry name" value="CheY-like_superfamily"/>
</dbReference>
<name>A0A0J1BFS7_RHOIS</name>
<dbReference type="InterPro" id="IPR001789">
    <property type="entry name" value="Sig_transdc_resp-reg_receiver"/>
</dbReference>
<dbReference type="EMBL" id="LECT01000019">
    <property type="protein sequence ID" value="KLU05402.1"/>
    <property type="molecule type" value="Genomic_DNA"/>
</dbReference>
<evidence type="ECO:0000259" key="3">
    <source>
        <dbReference type="PROSITE" id="PS50110"/>
    </source>
</evidence>
<keyword evidence="1 2" id="KW-0597">Phosphoprotein</keyword>
<protein>
    <submittedName>
        <fullName evidence="4">Two-component response regulator</fullName>
    </submittedName>
</protein>
<dbReference type="Proteomes" id="UP000036367">
    <property type="component" value="Unassembled WGS sequence"/>
</dbReference>
<dbReference type="STRING" id="595434.RISK_002609"/>
<dbReference type="RefSeq" id="WP_047814259.1">
    <property type="nucleotide sequence ID" value="NZ_LECT01000019.1"/>
</dbReference>